<dbReference type="AlphaFoldDB" id="X0TUS8"/>
<protein>
    <recommendedName>
        <fullName evidence="2">Outer membrane protein beta-barrel domain-containing protein</fullName>
    </recommendedName>
</protein>
<organism evidence="1">
    <name type="scientific">marine sediment metagenome</name>
    <dbReference type="NCBI Taxonomy" id="412755"/>
    <lineage>
        <taxon>unclassified sequences</taxon>
        <taxon>metagenomes</taxon>
        <taxon>ecological metagenomes</taxon>
    </lineage>
</organism>
<reference evidence="1" key="1">
    <citation type="journal article" date="2014" name="Front. Microbiol.">
        <title>High frequency of phylogenetically diverse reductive dehalogenase-homologous genes in deep subseafloor sedimentary metagenomes.</title>
        <authorList>
            <person name="Kawai M."/>
            <person name="Futagami T."/>
            <person name="Toyoda A."/>
            <person name="Takaki Y."/>
            <person name="Nishi S."/>
            <person name="Hori S."/>
            <person name="Arai W."/>
            <person name="Tsubouchi T."/>
            <person name="Morono Y."/>
            <person name="Uchiyama I."/>
            <person name="Ito T."/>
            <person name="Fujiyama A."/>
            <person name="Inagaki F."/>
            <person name="Takami H."/>
        </authorList>
    </citation>
    <scope>NUCLEOTIDE SEQUENCE</scope>
    <source>
        <strain evidence="1">Expedition CK06-06</strain>
    </source>
</reference>
<proteinExistence type="predicted"/>
<comment type="caution">
    <text evidence="1">The sequence shown here is derived from an EMBL/GenBank/DDBJ whole genome shotgun (WGS) entry which is preliminary data.</text>
</comment>
<evidence type="ECO:0008006" key="2">
    <source>
        <dbReference type="Google" id="ProtNLM"/>
    </source>
</evidence>
<dbReference type="EMBL" id="BARS01012130">
    <property type="protein sequence ID" value="GAF97353.1"/>
    <property type="molecule type" value="Genomic_DNA"/>
</dbReference>
<sequence length="188" mass="20809">MSSRAEFSHTLSGEWTMIRWLLTIAVCVPFACPAFAFEREDHEEEAGESFAFLLNTEDDIYGISMGSGTWLKGSPVFGDYFLSLFSNRIEDAFYSAVGMTIRLMPHWTVAPFAGGGGSYNFSWASEPSDDDELPDRGASYWGAHVEAGVRVWSGGKVGLVELMGRYTWSSLSGDRDYWLIGLSTRPGI</sequence>
<evidence type="ECO:0000313" key="1">
    <source>
        <dbReference type="EMBL" id="GAF97353.1"/>
    </source>
</evidence>
<gene>
    <name evidence="1" type="ORF">S01H1_21763</name>
</gene>
<name>X0TUS8_9ZZZZ</name>
<accession>X0TUS8</accession>